<sequence>MTDRGSPDRERPLPALGQPDEEPEPETENDFAGEHDDTAVDEDILVGTDDREPESPRGWAGLERPEVTAD</sequence>
<gene>
    <name evidence="2" type="ORF">SAMN05444365_10137</name>
</gene>
<evidence type="ECO:0000313" key="3">
    <source>
        <dbReference type="Proteomes" id="UP000242415"/>
    </source>
</evidence>
<organism evidence="2 3">
    <name type="scientific">Micromonospora pattaloongensis</name>
    <dbReference type="NCBI Taxonomy" id="405436"/>
    <lineage>
        <taxon>Bacteria</taxon>
        <taxon>Bacillati</taxon>
        <taxon>Actinomycetota</taxon>
        <taxon>Actinomycetes</taxon>
        <taxon>Micromonosporales</taxon>
        <taxon>Micromonosporaceae</taxon>
        <taxon>Micromonospora</taxon>
    </lineage>
</organism>
<feature type="compositionally biased region" description="Acidic residues" evidence="1">
    <location>
        <begin position="19"/>
        <end position="31"/>
    </location>
</feature>
<proteinExistence type="predicted"/>
<reference evidence="3" key="1">
    <citation type="submission" date="2016-10" db="EMBL/GenBank/DDBJ databases">
        <authorList>
            <person name="Varghese N."/>
            <person name="Submissions S."/>
        </authorList>
    </citation>
    <scope>NUCLEOTIDE SEQUENCE [LARGE SCALE GENOMIC DNA]</scope>
    <source>
        <strain evidence="3">DSM 45245</strain>
    </source>
</reference>
<name>A0A1H3FL71_9ACTN</name>
<feature type="compositionally biased region" description="Basic and acidic residues" evidence="1">
    <location>
        <begin position="1"/>
        <end position="12"/>
    </location>
</feature>
<dbReference type="Proteomes" id="UP000242415">
    <property type="component" value="Unassembled WGS sequence"/>
</dbReference>
<dbReference type="OrthoDB" id="3394321at2"/>
<keyword evidence="3" id="KW-1185">Reference proteome</keyword>
<dbReference type="RefSeq" id="WP_091549896.1">
    <property type="nucleotide sequence ID" value="NZ_FNPH01000001.1"/>
</dbReference>
<dbReference type="EMBL" id="FNPH01000001">
    <property type="protein sequence ID" value="SDX91108.1"/>
    <property type="molecule type" value="Genomic_DNA"/>
</dbReference>
<protein>
    <submittedName>
        <fullName evidence="2">Uncharacterized protein</fullName>
    </submittedName>
</protein>
<evidence type="ECO:0000313" key="2">
    <source>
        <dbReference type="EMBL" id="SDX91108.1"/>
    </source>
</evidence>
<accession>A0A1H3FL71</accession>
<dbReference type="AlphaFoldDB" id="A0A1H3FL71"/>
<evidence type="ECO:0000256" key="1">
    <source>
        <dbReference type="SAM" id="MobiDB-lite"/>
    </source>
</evidence>
<feature type="region of interest" description="Disordered" evidence="1">
    <location>
        <begin position="1"/>
        <end position="70"/>
    </location>
</feature>